<proteinExistence type="predicted"/>
<keyword evidence="2" id="KW-1185">Reference proteome</keyword>
<organism evidence="1 2">
    <name type="scientific">Algisphaera agarilytica</name>
    <dbReference type="NCBI Taxonomy" id="1385975"/>
    <lineage>
        <taxon>Bacteria</taxon>
        <taxon>Pseudomonadati</taxon>
        <taxon>Planctomycetota</taxon>
        <taxon>Phycisphaerae</taxon>
        <taxon>Phycisphaerales</taxon>
        <taxon>Phycisphaeraceae</taxon>
        <taxon>Algisphaera</taxon>
    </lineage>
</organism>
<dbReference type="RefSeq" id="WP_221435413.1">
    <property type="nucleotide sequence ID" value="NZ_JACHGY010000001.1"/>
</dbReference>
<gene>
    <name evidence="1" type="ORF">HNQ40_001465</name>
</gene>
<dbReference type="Proteomes" id="UP000541810">
    <property type="component" value="Unassembled WGS sequence"/>
</dbReference>
<protein>
    <submittedName>
        <fullName evidence="1">Uncharacterized protein</fullName>
    </submittedName>
</protein>
<dbReference type="EMBL" id="JACHGY010000001">
    <property type="protein sequence ID" value="MBB6429659.1"/>
    <property type="molecule type" value="Genomic_DNA"/>
</dbReference>
<dbReference type="AlphaFoldDB" id="A0A7X0LKB1"/>
<evidence type="ECO:0000313" key="2">
    <source>
        <dbReference type="Proteomes" id="UP000541810"/>
    </source>
</evidence>
<reference evidence="1 2" key="1">
    <citation type="submission" date="2020-08" db="EMBL/GenBank/DDBJ databases">
        <title>Genomic Encyclopedia of Type Strains, Phase IV (KMG-IV): sequencing the most valuable type-strain genomes for metagenomic binning, comparative biology and taxonomic classification.</title>
        <authorList>
            <person name="Goeker M."/>
        </authorList>
    </citation>
    <scope>NUCLEOTIDE SEQUENCE [LARGE SCALE GENOMIC DNA]</scope>
    <source>
        <strain evidence="1 2">DSM 103725</strain>
    </source>
</reference>
<accession>A0A7X0LKB1</accession>
<sequence>MNPAPVITVPKNINGIPTKQHQKYFGGPDPPNAEKKLTNPIAMNVKPATKTIGPTTRSTLRIGLCVSRINPGSWGRRSYLIK</sequence>
<name>A0A7X0LKB1_9BACT</name>
<comment type="caution">
    <text evidence="1">The sequence shown here is derived from an EMBL/GenBank/DDBJ whole genome shotgun (WGS) entry which is preliminary data.</text>
</comment>
<evidence type="ECO:0000313" key="1">
    <source>
        <dbReference type="EMBL" id="MBB6429659.1"/>
    </source>
</evidence>